<keyword evidence="1" id="KW-1133">Transmembrane helix</keyword>
<feature type="transmembrane region" description="Helical" evidence="1">
    <location>
        <begin position="66"/>
        <end position="90"/>
    </location>
</feature>
<evidence type="ECO:0000256" key="1">
    <source>
        <dbReference type="SAM" id="Phobius"/>
    </source>
</evidence>
<dbReference type="AlphaFoldDB" id="A0A0P0RCT1"/>
<sequence>MKNVLLVIVQIVALVLMIYFTGVHFAQYIVHNHMQEMPLWLYDLIRLALDHTGNSDIREPDDLSTIALLSVLSICWIAATLVVISFYFIVRKIIRMRCDV</sequence>
<protein>
    <recommendedName>
        <fullName evidence="4">Transmembrane protein</fullName>
    </recommendedName>
</protein>
<gene>
    <name evidence="2" type="ORF">K788_0002729</name>
</gene>
<organism evidence="2 3">
    <name type="scientific">Paraburkholderia caribensis MBA4</name>
    <dbReference type="NCBI Taxonomy" id="1323664"/>
    <lineage>
        <taxon>Bacteria</taxon>
        <taxon>Pseudomonadati</taxon>
        <taxon>Pseudomonadota</taxon>
        <taxon>Betaproteobacteria</taxon>
        <taxon>Burkholderiales</taxon>
        <taxon>Burkholderiaceae</taxon>
        <taxon>Paraburkholderia</taxon>
    </lineage>
</organism>
<keyword evidence="1" id="KW-0472">Membrane</keyword>
<reference evidence="2 3" key="1">
    <citation type="journal article" date="2014" name="Genome Announc.">
        <title>Draft Genome Sequence of the Haloacid-Degrading Burkholderia caribensis Strain MBA4.</title>
        <authorList>
            <person name="Pan Y."/>
            <person name="Kong K.F."/>
            <person name="Tsang J.S."/>
        </authorList>
    </citation>
    <scope>NUCLEOTIDE SEQUENCE [LARGE SCALE GENOMIC DNA]</scope>
    <source>
        <strain evidence="2 3">MBA4</strain>
    </source>
</reference>
<dbReference type="RefSeq" id="WP_035989190.1">
    <property type="nucleotide sequence ID" value="NZ_CP012747.1"/>
</dbReference>
<proteinExistence type="predicted"/>
<evidence type="ECO:0008006" key="4">
    <source>
        <dbReference type="Google" id="ProtNLM"/>
    </source>
</evidence>
<dbReference type="EMBL" id="CP012747">
    <property type="protein sequence ID" value="ALL66206.1"/>
    <property type="molecule type" value="Genomic_DNA"/>
</dbReference>
<dbReference type="GeneID" id="69970197"/>
<dbReference type="Proteomes" id="UP000019146">
    <property type="component" value="Chromosome 2"/>
</dbReference>
<evidence type="ECO:0000313" key="3">
    <source>
        <dbReference type="Proteomes" id="UP000019146"/>
    </source>
</evidence>
<evidence type="ECO:0000313" key="2">
    <source>
        <dbReference type="EMBL" id="ALL66206.1"/>
    </source>
</evidence>
<dbReference type="KEGG" id="bcai:K788_0002729"/>
<keyword evidence="1" id="KW-0812">Transmembrane</keyword>
<accession>A0A0P0RCT1</accession>
<name>A0A0P0RCT1_9BURK</name>